<feature type="compositionally biased region" description="Basic and acidic residues" evidence="3">
    <location>
        <begin position="176"/>
        <end position="190"/>
    </location>
</feature>
<evidence type="ECO:0000256" key="3">
    <source>
        <dbReference type="SAM" id="MobiDB-lite"/>
    </source>
</evidence>
<feature type="compositionally biased region" description="Acidic residues" evidence="3">
    <location>
        <begin position="65"/>
        <end position="85"/>
    </location>
</feature>
<dbReference type="eggNOG" id="ENOG502QU7K">
    <property type="taxonomic scope" value="Eukaryota"/>
</dbReference>
<organism evidence="5 6">
    <name type="scientific">Nematostella vectensis</name>
    <name type="common">Starlet sea anemone</name>
    <dbReference type="NCBI Taxonomy" id="45351"/>
    <lineage>
        <taxon>Eukaryota</taxon>
        <taxon>Metazoa</taxon>
        <taxon>Cnidaria</taxon>
        <taxon>Anthozoa</taxon>
        <taxon>Hexacorallia</taxon>
        <taxon>Actiniaria</taxon>
        <taxon>Edwardsiidae</taxon>
        <taxon>Nematostella</taxon>
    </lineage>
</organism>
<dbReference type="SUPFAM" id="SSF50044">
    <property type="entry name" value="SH3-domain"/>
    <property type="match status" value="1"/>
</dbReference>
<evidence type="ECO:0000259" key="4">
    <source>
        <dbReference type="PROSITE" id="PS50002"/>
    </source>
</evidence>
<dbReference type="PANTHER" id="PTHR15176:SF1">
    <property type="entry name" value="NEPHROCYSTIN-1"/>
    <property type="match status" value="1"/>
</dbReference>
<accession>A7SUV8</accession>
<reference evidence="5 6" key="1">
    <citation type="journal article" date="2007" name="Science">
        <title>Sea anemone genome reveals ancestral eumetazoan gene repertoire and genomic organization.</title>
        <authorList>
            <person name="Putnam N.H."/>
            <person name="Srivastava M."/>
            <person name="Hellsten U."/>
            <person name="Dirks B."/>
            <person name="Chapman J."/>
            <person name="Salamov A."/>
            <person name="Terry A."/>
            <person name="Shapiro H."/>
            <person name="Lindquist E."/>
            <person name="Kapitonov V.V."/>
            <person name="Jurka J."/>
            <person name="Genikhovich G."/>
            <person name="Grigoriev I.V."/>
            <person name="Lucas S.M."/>
            <person name="Steele R.E."/>
            <person name="Finnerty J.R."/>
            <person name="Technau U."/>
            <person name="Martindale M.Q."/>
            <person name="Rokhsar D.S."/>
        </authorList>
    </citation>
    <scope>NUCLEOTIDE SEQUENCE [LARGE SCALE GENOMIC DNA]</scope>
    <source>
        <strain evidence="6">CH2 X CH6</strain>
    </source>
</reference>
<sequence length="355" mass="40681">MLDNGKPPIKNFTNQKKAEQKKLNELKSRIERISQQLEPDEVEEDYFRKVQAGQVSNSDLQSGLDEGEEYEDDEDDDSEEDDEDENALHTDQVSKTVVVRNVEALSDFPGEQQEDLPFKKGEVLIVIDPRSRSGRRKKVRMRRIRRKREDGWWIAENSVGKRGVIPKTLVKIVGNEDKERQKKELAHDQENDQVGDLPPSPTRSGKQLWNSLKKGSKQETSVTDVLKVMGAMPSGFKSTTLGRLAKEERFMVSSWVVPKLRASHLGFRDLVWDPVNKQIAPWPVKVNRVFTVVVARKIPLPGTGVQVLCRHVRIALWDWRRKQILSNVHTVRATTTEKDPLTWSFTAKVRRSKGC</sequence>
<dbReference type="PROSITE" id="PS50002">
    <property type="entry name" value="SH3"/>
    <property type="match status" value="1"/>
</dbReference>
<keyword evidence="1 2" id="KW-0728">SH3 domain</keyword>
<keyword evidence="6" id="KW-1185">Reference proteome</keyword>
<dbReference type="InterPro" id="IPR036028">
    <property type="entry name" value="SH3-like_dom_sf"/>
</dbReference>
<gene>
    <name evidence="5" type="ORF">NEMVEDRAFT_v1g217835</name>
</gene>
<dbReference type="Proteomes" id="UP000001593">
    <property type="component" value="Unassembled WGS sequence"/>
</dbReference>
<dbReference type="SMART" id="SM00326">
    <property type="entry name" value="SH3"/>
    <property type="match status" value="1"/>
</dbReference>
<dbReference type="AlphaFoldDB" id="A7SUV8"/>
<dbReference type="InterPro" id="IPR001452">
    <property type="entry name" value="SH3_domain"/>
</dbReference>
<dbReference type="STRING" id="45351.A7SUV8"/>
<dbReference type="OMA" id="XENESDE"/>
<feature type="region of interest" description="Disordered" evidence="3">
    <location>
        <begin position="176"/>
        <end position="215"/>
    </location>
</feature>
<dbReference type="PANTHER" id="PTHR15176">
    <property type="entry name" value="NEPHROCYSTIN"/>
    <property type="match status" value="1"/>
</dbReference>
<feature type="region of interest" description="Disordered" evidence="3">
    <location>
        <begin position="33"/>
        <end position="93"/>
    </location>
</feature>
<dbReference type="HOGENOM" id="CLU_781440_0_0_1"/>
<name>A7SUV8_NEMVE</name>
<evidence type="ECO:0000256" key="2">
    <source>
        <dbReference type="PROSITE-ProRule" id="PRU00192"/>
    </source>
</evidence>
<protein>
    <recommendedName>
        <fullName evidence="4">SH3 domain-containing protein</fullName>
    </recommendedName>
</protein>
<dbReference type="PhylomeDB" id="A7SUV8"/>
<dbReference type="InParanoid" id="A7SUV8"/>
<dbReference type="Gene3D" id="2.30.30.40">
    <property type="entry name" value="SH3 Domains"/>
    <property type="match status" value="1"/>
</dbReference>
<dbReference type="Pfam" id="PF07653">
    <property type="entry name" value="SH3_2"/>
    <property type="match status" value="1"/>
</dbReference>
<evidence type="ECO:0000313" key="5">
    <source>
        <dbReference type="EMBL" id="EDO32509.1"/>
    </source>
</evidence>
<dbReference type="InterPro" id="IPR039687">
    <property type="entry name" value="NPHP1"/>
</dbReference>
<dbReference type="EMBL" id="DS469820">
    <property type="protein sequence ID" value="EDO32509.1"/>
    <property type="molecule type" value="Genomic_DNA"/>
</dbReference>
<feature type="domain" description="SH3" evidence="4">
    <location>
        <begin position="97"/>
        <end position="175"/>
    </location>
</feature>
<evidence type="ECO:0000256" key="1">
    <source>
        <dbReference type="ARBA" id="ARBA00022443"/>
    </source>
</evidence>
<evidence type="ECO:0000313" key="6">
    <source>
        <dbReference type="Proteomes" id="UP000001593"/>
    </source>
</evidence>
<feature type="region of interest" description="Disordered" evidence="3">
    <location>
        <begin position="1"/>
        <end position="20"/>
    </location>
</feature>
<proteinExistence type="predicted"/>